<feature type="compositionally biased region" description="Polar residues" evidence="7">
    <location>
        <begin position="689"/>
        <end position="699"/>
    </location>
</feature>
<feature type="region of interest" description="Disordered" evidence="7">
    <location>
        <begin position="618"/>
        <end position="648"/>
    </location>
</feature>
<comment type="subcellular location">
    <subcellularLocation>
        <location evidence="1">Cell projection</location>
        <location evidence="1">Cilium</location>
        <location evidence="1">Flagellum</location>
    </subcellularLocation>
</comment>
<feature type="compositionally biased region" description="Polar residues" evidence="7">
    <location>
        <begin position="287"/>
        <end position="297"/>
    </location>
</feature>
<proteinExistence type="inferred from homology"/>
<dbReference type="Pfam" id="PF05716">
    <property type="entry name" value="AKAP_110"/>
    <property type="match status" value="2"/>
</dbReference>
<dbReference type="GO" id="GO:0005737">
    <property type="term" value="C:cytoplasm"/>
    <property type="evidence" value="ECO:0007669"/>
    <property type="project" value="TreeGrafter"/>
</dbReference>
<dbReference type="GO" id="GO:0051018">
    <property type="term" value="F:protein kinase A binding"/>
    <property type="evidence" value="ECO:0007669"/>
    <property type="project" value="TreeGrafter"/>
</dbReference>
<feature type="region of interest" description="Disordered" evidence="7">
    <location>
        <begin position="483"/>
        <end position="508"/>
    </location>
</feature>
<feature type="compositionally biased region" description="Basic and acidic residues" evidence="7">
    <location>
        <begin position="489"/>
        <end position="503"/>
    </location>
</feature>
<feature type="region of interest" description="Disordered" evidence="7">
    <location>
        <begin position="553"/>
        <end position="583"/>
    </location>
</feature>
<feature type="domain" description="A-kinase anchor 110kDa C-terminal" evidence="8">
    <location>
        <begin position="248"/>
        <end position="493"/>
    </location>
</feature>
<dbReference type="GO" id="GO:0035686">
    <property type="term" value="C:sperm fibrous sheath"/>
    <property type="evidence" value="ECO:0007669"/>
    <property type="project" value="TreeGrafter"/>
</dbReference>
<protein>
    <recommendedName>
        <fullName evidence="8">A-kinase anchor 110kDa C-terminal domain-containing protein</fullName>
    </recommendedName>
</protein>
<reference evidence="9" key="2">
    <citation type="submission" date="2025-09" db="UniProtKB">
        <authorList>
            <consortium name="Ensembl"/>
        </authorList>
    </citation>
    <scope>IDENTIFICATION</scope>
</reference>
<dbReference type="AlphaFoldDB" id="A0A8C8SQ46"/>
<feature type="compositionally biased region" description="Polar residues" evidence="7">
    <location>
        <begin position="127"/>
        <end position="160"/>
    </location>
</feature>
<evidence type="ECO:0000256" key="2">
    <source>
        <dbReference type="ARBA" id="ARBA00005764"/>
    </source>
</evidence>
<feature type="compositionally biased region" description="Basic and acidic residues" evidence="7">
    <location>
        <begin position="247"/>
        <end position="257"/>
    </location>
</feature>
<reference evidence="9" key="1">
    <citation type="submission" date="2025-08" db="UniProtKB">
        <authorList>
            <consortium name="Ensembl"/>
        </authorList>
    </citation>
    <scope>IDENTIFICATION</scope>
</reference>
<dbReference type="Ensembl" id="ENSPCET00000022854.1">
    <property type="protein sequence ID" value="ENSPCEP00000022104.1"/>
    <property type="gene ID" value="ENSPCEG00000016909.1"/>
</dbReference>
<keyword evidence="5" id="KW-0969">Cilium</keyword>
<keyword evidence="4" id="KW-0282">Flagellum</keyword>
<evidence type="ECO:0000256" key="3">
    <source>
        <dbReference type="ARBA" id="ARBA00022553"/>
    </source>
</evidence>
<dbReference type="SMART" id="SM00807">
    <property type="entry name" value="AKAP_110"/>
    <property type="match status" value="1"/>
</dbReference>
<keyword evidence="6" id="KW-0966">Cell projection</keyword>
<feature type="compositionally biased region" description="Low complexity" evidence="7">
    <location>
        <begin position="713"/>
        <end position="726"/>
    </location>
</feature>
<feature type="region of interest" description="Disordered" evidence="7">
    <location>
        <begin position="127"/>
        <end position="168"/>
    </location>
</feature>
<feature type="region of interest" description="Disordered" evidence="7">
    <location>
        <begin position="46"/>
        <end position="68"/>
    </location>
</feature>
<evidence type="ECO:0000313" key="9">
    <source>
        <dbReference type="Ensembl" id="ENSPCEP00000022104.1"/>
    </source>
</evidence>
<dbReference type="GO" id="GO:0008104">
    <property type="term" value="P:intracellular protein localization"/>
    <property type="evidence" value="ECO:0007669"/>
    <property type="project" value="TreeGrafter"/>
</dbReference>
<dbReference type="Proteomes" id="UP000694393">
    <property type="component" value="Unplaced"/>
</dbReference>
<organism evidence="9 10">
    <name type="scientific">Pelusios castaneus</name>
    <name type="common">West African mud turtle</name>
    <dbReference type="NCBI Taxonomy" id="367368"/>
    <lineage>
        <taxon>Eukaryota</taxon>
        <taxon>Metazoa</taxon>
        <taxon>Chordata</taxon>
        <taxon>Craniata</taxon>
        <taxon>Vertebrata</taxon>
        <taxon>Euteleostomi</taxon>
        <taxon>Archelosauria</taxon>
        <taxon>Testudinata</taxon>
        <taxon>Testudines</taxon>
        <taxon>Pleurodira</taxon>
        <taxon>Pelomedusidae</taxon>
        <taxon>Pelusios</taxon>
    </lineage>
</organism>
<feature type="region of interest" description="Disordered" evidence="7">
    <location>
        <begin position="206"/>
        <end position="297"/>
    </location>
</feature>
<feature type="compositionally biased region" description="Polar residues" evidence="7">
    <location>
        <begin position="574"/>
        <end position="583"/>
    </location>
</feature>
<evidence type="ECO:0000256" key="4">
    <source>
        <dbReference type="ARBA" id="ARBA00022846"/>
    </source>
</evidence>
<keyword evidence="3" id="KW-0597">Phosphoprotein</keyword>
<dbReference type="PANTHER" id="PTHR10226:SF8">
    <property type="entry name" value="A-KINASE ANCHOR PROTEIN 4"/>
    <property type="match status" value="1"/>
</dbReference>
<dbReference type="InterPro" id="IPR008382">
    <property type="entry name" value="SPHK1-interactor_AKAP_110"/>
</dbReference>
<evidence type="ECO:0000256" key="1">
    <source>
        <dbReference type="ARBA" id="ARBA00004230"/>
    </source>
</evidence>
<dbReference type="InterPro" id="IPR020799">
    <property type="entry name" value="AKAP_110"/>
</dbReference>
<feature type="compositionally biased region" description="Polar residues" evidence="7">
    <location>
        <begin position="217"/>
        <end position="230"/>
    </location>
</feature>
<evidence type="ECO:0000256" key="6">
    <source>
        <dbReference type="ARBA" id="ARBA00023273"/>
    </source>
</evidence>
<keyword evidence="10" id="KW-1185">Reference proteome</keyword>
<feature type="domain" description="A-kinase anchor 110kDa C-terminal" evidence="8">
    <location>
        <begin position="498"/>
        <end position="824"/>
    </location>
</feature>
<feature type="compositionally biased region" description="Polar residues" evidence="7">
    <location>
        <begin position="258"/>
        <end position="277"/>
    </location>
</feature>
<feature type="region of interest" description="Disordered" evidence="7">
    <location>
        <begin position="689"/>
        <end position="727"/>
    </location>
</feature>
<evidence type="ECO:0000256" key="5">
    <source>
        <dbReference type="ARBA" id="ARBA00023069"/>
    </source>
</evidence>
<dbReference type="GO" id="GO:0097228">
    <property type="term" value="C:sperm principal piece"/>
    <property type="evidence" value="ECO:0007669"/>
    <property type="project" value="TreeGrafter"/>
</dbReference>
<name>A0A8C8SQ46_9SAUR</name>
<accession>A0A8C8SQ46</accession>
<dbReference type="PANTHER" id="PTHR10226">
    <property type="entry name" value="A KINASE ANCHOR PROTEIN"/>
    <property type="match status" value="1"/>
</dbReference>
<comment type="similarity">
    <text evidence="2">Belongs to the AKAP110 family.</text>
</comment>
<sequence length="824" mass="90560">MSQEVDWLQSRAGVCKVDLYSPDAQKDQDRKVICFVDVSSLNVKDKDSKAKKAASQSSGISEPSNELDLGNLEEKEVIVIKDNEKHDHSKTEGAVCLFKQGSTDELSVVSWLSNDLQKYAAGFQHALTPSDTPQKHNGNNTFIDSSLSQNSDTSLKSTGAQKGKRDPDDVSCYVNKLCSLVVQMARKEITDKLEGAASKYMHEAIHGSAGEGKKNNPRGSVSKTTSQTVNEAVEANPHSKLPSPRASQEKTTRKEDTPGSNRTSLFYGEMSNQNGSKQRGKTGDKQMCQQAKQSWQDDAGTSVSKGLMVYANQVASDMMFSFMKTMKVQRKDGKPLPACLVLKKVILKHTKDVISDLIDSTMKNLHNVTGVLMTDSDFVSTVKKNLYNTGSQKSTEILEVMVRRLYNVLVTEQNGKGQSKAHSLAYTMLKTAFPSDSKSQSMQFATLKTQSQKKEKPKPKILTCAEKVSEHILKEGLTMLHSKQTVSKAPEKIRGSQEKKPEKTCNSTESLAKDLTVTALKLIQQYLIQQSNNGKDSTTHDSGSSSLGFVSRESHFEKAGKSQSSKSLAMAAGSMNTPQELNSQKGDISSVLLSIIQKVLREAGFNIDDNSIETNKSFKQAATTDSESSKKAFSTQPNSATNQSDNMNQVNKQFIDQLVESVMNLCLFMTKCNNSDLAIGDLLDEQNEIGASSSRNKPTNFDKEGSKEGSQVKSSGKQLSDLSSSSEVIVNNQNANSSTQNKELQAILQWMAASHFHVPNLTFMHEDEENLKKLPLLAEKAAKKGYSVGDILQEVMRYFEKQQIDAAVGNMSRCGLMDWLLINL</sequence>
<evidence type="ECO:0000313" key="10">
    <source>
        <dbReference type="Proteomes" id="UP000694393"/>
    </source>
</evidence>
<evidence type="ECO:0000256" key="7">
    <source>
        <dbReference type="SAM" id="MobiDB-lite"/>
    </source>
</evidence>
<dbReference type="InterPro" id="IPR018292">
    <property type="entry name" value="AKAP_110_C"/>
</dbReference>
<evidence type="ECO:0000259" key="8">
    <source>
        <dbReference type="Pfam" id="PF05716"/>
    </source>
</evidence>